<accession>A0A5E4TDC2</accession>
<keyword evidence="2" id="KW-1185">Reference proteome</keyword>
<dbReference type="AlphaFoldDB" id="A0A5E4TDC2"/>
<organism evidence="1 2">
    <name type="scientific">Pandoraea eparura</name>
    <dbReference type="NCBI Taxonomy" id="2508291"/>
    <lineage>
        <taxon>Bacteria</taxon>
        <taxon>Pseudomonadati</taxon>
        <taxon>Pseudomonadota</taxon>
        <taxon>Betaproteobacteria</taxon>
        <taxon>Burkholderiales</taxon>
        <taxon>Burkholderiaceae</taxon>
        <taxon>Pandoraea</taxon>
    </lineage>
</organism>
<dbReference type="Proteomes" id="UP000400981">
    <property type="component" value="Unassembled WGS sequence"/>
</dbReference>
<evidence type="ECO:0000313" key="1">
    <source>
        <dbReference type="EMBL" id="VVD85777.1"/>
    </source>
</evidence>
<dbReference type="EMBL" id="CABPSH010000002">
    <property type="protein sequence ID" value="VVD85777.1"/>
    <property type="molecule type" value="Genomic_DNA"/>
</dbReference>
<sequence length="218" mass="23688">MVPARRLTATRLPRLQLRAPPLTSAHPRSRLRPALASARLHSSPLAASAPLATGLPFVTRPSLAALRDYRGSPMPGLTTGRADGPSHHGFTSSIRCDAPKSTVCSAEAQTRLVGQWQSSPMVAESALCRRLKTPSPFCQEAMPCDLRRTVARFARPLATRPPTPCRLAKHRQSRRQTSRTRCAAHGIPANAAVAMQQRSTVPVRLRRRPPALGLRPSL</sequence>
<evidence type="ECO:0000313" key="2">
    <source>
        <dbReference type="Proteomes" id="UP000400981"/>
    </source>
</evidence>
<reference evidence="1 2" key="1">
    <citation type="submission" date="2019-08" db="EMBL/GenBank/DDBJ databases">
        <authorList>
            <person name="Peeters C."/>
        </authorList>
    </citation>
    <scope>NUCLEOTIDE SEQUENCE [LARGE SCALE GENOMIC DNA]</scope>
    <source>
        <strain evidence="1 2">LMG 31012</strain>
    </source>
</reference>
<name>A0A5E4TDC2_9BURK</name>
<gene>
    <name evidence="1" type="ORF">PEP31012_01344</name>
</gene>
<protein>
    <submittedName>
        <fullName evidence="1">Uncharacterized protein</fullName>
    </submittedName>
</protein>
<proteinExistence type="predicted"/>